<evidence type="ECO:0000313" key="3">
    <source>
        <dbReference type="EMBL" id="KAL1874089.1"/>
    </source>
</evidence>
<organism evidence="3 4">
    <name type="scientific">Paecilomyces lecythidis</name>
    <dbReference type="NCBI Taxonomy" id="3004212"/>
    <lineage>
        <taxon>Eukaryota</taxon>
        <taxon>Fungi</taxon>
        <taxon>Dikarya</taxon>
        <taxon>Ascomycota</taxon>
        <taxon>Pezizomycotina</taxon>
        <taxon>Eurotiomycetes</taxon>
        <taxon>Eurotiomycetidae</taxon>
        <taxon>Eurotiales</taxon>
        <taxon>Thermoascaceae</taxon>
        <taxon>Paecilomyces</taxon>
    </lineage>
</organism>
<feature type="domain" description="Xylanolytic transcriptional activator regulatory" evidence="2">
    <location>
        <begin position="207"/>
        <end position="398"/>
    </location>
</feature>
<dbReference type="Proteomes" id="UP001583193">
    <property type="component" value="Unassembled WGS sequence"/>
</dbReference>
<evidence type="ECO:0000259" key="2">
    <source>
        <dbReference type="Pfam" id="PF04082"/>
    </source>
</evidence>
<evidence type="ECO:0000256" key="1">
    <source>
        <dbReference type="ARBA" id="ARBA00023242"/>
    </source>
</evidence>
<sequence>MLTRIAYLFPLYNYRLQVQIIKHRNSDKKQRYFYKSRISHISETPPEERLVLRPNPQITLQFNSLTETETSISPATWVKPDGQPKLWEAEAETSCAAGQVSLPRLCLKKGQECAYIPSRRGGARTTRRFTQNGMRNGSEEKQTQPLSIEQYIEPGAGLCNLDDNSLDSDFIFDSIFQNGQYDIMSDFKPSQPVSPVVRAYRSDRDVLDAYYVYIHPYFPILPPPASIPTDRPIAISGSEQTLPDADYEPSSPLSLAILSILSLIPHPDDRNPSGEDAVLLRRNYSECMAQSAFESINIETEVPASSMSPAQVLSEAPDVYLRNPFHQHVPIEIESIIALSILSVYEYAQRGNIKRMRQRAGQAIMSAMDLCLHVEPEIDKADEFAEARRRAWWMTYICVCQGSIVSVTEPTIAIHDPRFTTSYPSIRGDSNAWSFFIDTQRAILSATVAVIELNKALKTGTGLQSKLERNRELDNEMKVLAAKADAYLPPHSSTNMLEPDESVVADCLKLIGRIKVNRLDALCLIVENGVSFVNILFSARIKLNRYSAFFDLPLFSQKHCDLQPSSMHDGNSEAGRSPICICSPSAASPPLPFGSYGKIMNLPNTPPSQSPDATLGTRELLGFGDQLSAKICLKSALNIAQCFERLSYPNPYGSLGASNPLAPRDSALNIALPRTMPSFACCAMQSSYSMLMVRQKAEIMHGKNSTVNPTVDQLYNRLQQGLQSVVDALDNYSIAFEALTGMRGM</sequence>
<dbReference type="Pfam" id="PF04082">
    <property type="entry name" value="Fungal_trans"/>
    <property type="match status" value="1"/>
</dbReference>
<evidence type="ECO:0000313" key="4">
    <source>
        <dbReference type="Proteomes" id="UP001583193"/>
    </source>
</evidence>
<gene>
    <name evidence="3" type="ORF">Plec18167_006023</name>
</gene>
<comment type="caution">
    <text evidence="3">The sequence shown here is derived from an EMBL/GenBank/DDBJ whole genome shotgun (WGS) entry which is preliminary data.</text>
</comment>
<protein>
    <recommendedName>
        <fullName evidence="2">Xylanolytic transcriptional activator regulatory domain-containing protein</fullName>
    </recommendedName>
</protein>
<dbReference type="CDD" id="cd12148">
    <property type="entry name" value="fungal_TF_MHR"/>
    <property type="match status" value="1"/>
</dbReference>
<dbReference type="InterPro" id="IPR007219">
    <property type="entry name" value="XnlR_reg_dom"/>
</dbReference>
<proteinExistence type="predicted"/>
<dbReference type="EMBL" id="JAVDPF010000020">
    <property type="protein sequence ID" value="KAL1874089.1"/>
    <property type="molecule type" value="Genomic_DNA"/>
</dbReference>
<name>A0ABR3XDT2_9EURO</name>
<keyword evidence="1" id="KW-0539">Nucleus</keyword>
<dbReference type="PANTHER" id="PTHR47431">
    <property type="entry name" value="ZN(II)2CYS6 TRANSCRIPTION FACTOR (EUROFUNG)-RELATED"/>
    <property type="match status" value="1"/>
</dbReference>
<accession>A0ABR3XDT2</accession>
<keyword evidence="4" id="KW-1185">Reference proteome</keyword>
<reference evidence="3 4" key="1">
    <citation type="journal article" date="2024" name="IMA Fungus">
        <title>IMA Genome - F19 : A genome assembly and annotation guide to empower mycologists, including annotated draft genome sequences of Ceratocystis pirilliformis, Diaporthe australafricana, Fusarium ophioides, Paecilomyces lecythidis, and Sporothrix stenoceras.</title>
        <authorList>
            <person name="Aylward J."/>
            <person name="Wilson A.M."/>
            <person name="Visagie C.M."/>
            <person name="Spraker J."/>
            <person name="Barnes I."/>
            <person name="Buitendag C."/>
            <person name="Ceriani C."/>
            <person name="Del Mar Angel L."/>
            <person name="du Plessis D."/>
            <person name="Fuchs T."/>
            <person name="Gasser K."/>
            <person name="Kramer D."/>
            <person name="Li W."/>
            <person name="Munsamy K."/>
            <person name="Piso A."/>
            <person name="Price J.L."/>
            <person name="Sonnekus B."/>
            <person name="Thomas C."/>
            <person name="van der Nest A."/>
            <person name="van Dijk A."/>
            <person name="van Heerden A."/>
            <person name="van Vuuren N."/>
            <person name="Yilmaz N."/>
            <person name="Duong T.A."/>
            <person name="van der Merwe N.A."/>
            <person name="Wingfield M.J."/>
            <person name="Wingfield B.D."/>
        </authorList>
    </citation>
    <scope>NUCLEOTIDE SEQUENCE [LARGE SCALE GENOMIC DNA]</scope>
    <source>
        <strain evidence="3 4">CMW 18167</strain>
    </source>
</reference>
<dbReference type="PANTHER" id="PTHR47431:SF5">
    <property type="entry name" value="ZN(II)2CYS6 TRANSCRIPTION FACTOR (EUROFUNG)"/>
    <property type="match status" value="1"/>
</dbReference>